<dbReference type="Proteomes" id="UP001501285">
    <property type="component" value="Unassembled WGS sequence"/>
</dbReference>
<evidence type="ECO:0000313" key="2">
    <source>
        <dbReference type="Proteomes" id="UP001501285"/>
    </source>
</evidence>
<keyword evidence="2" id="KW-1185">Reference proteome</keyword>
<sequence>MATPEELASFFVKTATALAKLDNALGPDDEPFRQLATCELIKEMPIPNYFADVHTHLLCGEDPVEALSEMFVHQAGAYTEAGARACSLLVDVAVLHLARIGGDSAARRFLEDVEVQAQGVAEE</sequence>
<proteinExistence type="predicted"/>
<name>A0ABN2UHX9_9MICO</name>
<protein>
    <submittedName>
        <fullName evidence="1">Uncharacterized protein</fullName>
    </submittedName>
</protein>
<dbReference type="RefSeq" id="WP_343992991.1">
    <property type="nucleotide sequence ID" value="NZ_BAAANB010000021.1"/>
</dbReference>
<accession>A0ABN2UHX9</accession>
<evidence type="ECO:0000313" key="1">
    <source>
        <dbReference type="EMBL" id="GAA2037247.1"/>
    </source>
</evidence>
<organism evidence="1 2">
    <name type="scientific">Terrabacter terrae</name>
    <dbReference type="NCBI Taxonomy" id="318434"/>
    <lineage>
        <taxon>Bacteria</taxon>
        <taxon>Bacillati</taxon>
        <taxon>Actinomycetota</taxon>
        <taxon>Actinomycetes</taxon>
        <taxon>Micrococcales</taxon>
        <taxon>Intrasporangiaceae</taxon>
        <taxon>Terrabacter</taxon>
    </lineage>
</organism>
<dbReference type="EMBL" id="BAAANB010000021">
    <property type="protein sequence ID" value="GAA2037247.1"/>
    <property type="molecule type" value="Genomic_DNA"/>
</dbReference>
<reference evidence="1 2" key="1">
    <citation type="journal article" date="2019" name="Int. J. Syst. Evol. Microbiol.">
        <title>The Global Catalogue of Microorganisms (GCM) 10K type strain sequencing project: providing services to taxonomists for standard genome sequencing and annotation.</title>
        <authorList>
            <consortium name="The Broad Institute Genomics Platform"/>
            <consortium name="The Broad Institute Genome Sequencing Center for Infectious Disease"/>
            <person name="Wu L."/>
            <person name="Ma J."/>
        </authorList>
    </citation>
    <scope>NUCLEOTIDE SEQUENCE [LARGE SCALE GENOMIC DNA]</scope>
    <source>
        <strain evidence="1 2">JCM 14283</strain>
    </source>
</reference>
<comment type="caution">
    <text evidence="1">The sequence shown here is derived from an EMBL/GenBank/DDBJ whole genome shotgun (WGS) entry which is preliminary data.</text>
</comment>
<gene>
    <name evidence="1" type="ORF">GCM10009740_31230</name>
</gene>